<reference evidence="1 2" key="1">
    <citation type="submission" date="2024-09" db="EMBL/GenBank/DDBJ databases">
        <authorList>
            <person name="Sun Q."/>
            <person name="Mori K."/>
        </authorList>
    </citation>
    <scope>NUCLEOTIDE SEQUENCE [LARGE SCALE GENOMIC DNA]</scope>
    <source>
        <strain evidence="1 2">CCM 7609</strain>
    </source>
</reference>
<proteinExistence type="predicted"/>
<protein>
    <submittedName>
        <fullName evidence="1">Uncharacterized protein</fullName>
    </submittedName>
</protein>
<keyword evidence="2" id="KW-1185">Reference proteome</keyword>
<evidence type="ECO:0000313" key="1">
    <source>
        <dbReference type="EMBL" id="MFB9069926.1"/>
    </source>
</evidence>
<comment type="caution">
    <text evidence="1">The sequence shown here is derived from an EMBL/GenBank/DDBJ whole genome shotgun (WGS) entry which is preliminary data.</text>
</comment>
<sequence>MDSPGSRVTLVSRSLRDLPCPDVGAWLTPLEESAPPPIRKEC</sequence>
<name>A0ABV5FTC8_9MICC</name>
<gene>
    <name evidence="1" type="ORF">ACFFX0_01430</name>
</gene>
<dbReference type="EMBL" id="JBHMFI010000001">
    <property type="protein sequence ID" value="MFB9069926.1"/>
    <property type="molecule type" value="Genomic_DNA"/>
</dbReference>
<evidence type="ECO:0000313" key="2">
    <source>
        <dbReference type="Proteomes" id="UP001589575"/>
    </source>
</evidence>
<accession>A0ABV5FTC8</accession>
<organism evidence="1 2">
    <name type="scientific">Citricoccus parietis</name>
    <dbReference type="NCBI Taxonomy" id="592307"/>
    <lineage>
        <taxon>Bacteria</taxon>
        <taxon>Bacillati</taxon>
        <taxon>Actinomycetota</taxon>
        <taxon>Actinomycetes</taxon>
        <taxon>Micrococcales</taxon>
        <taxon>Micrococcaceae</taxon>
        <taxon>Citricoccus</taxon>
    </lineage>
</organism>
<dbReference type="Proteomes" id="UP001589575">
    <property type="component" value="Unassembled WGS sequence"/>
</dbReference>